<accession>A0A7J8FJG2</accession>
<keyword evidence="2" id="KW-1185">Reference proteome</keyword>
<dbReference type="AlphaFoldDB" id="A0A7J8FJG2"/>
<comment type="caution">
    <text evidence="1">The sequence shown here is derived from an EMBL/GenBank/DDBJ whole genome shotgun (WGS) entry which is preliminary data.</text>
</comment>
<dbReference type="EMBL" id="JACASE010000007">
    <property type="protein sequence ID" value="KAF6447701.1"/>
    <property type="molecule type" value="Genomic_DNA"/>
</dbReference>
<protein>
    <submittedName>
        <fullName evidence="1">Uncharacterized protein</fullName>
    </submittedName>
</protein>
<proteinExistence type="predicted"/>
<evidence type="ECO:0000313" key="1">
    <source>
        <dbReference type="EMBL" id="KAF6447701.1"/>
    </source>
</evidence>
<gene>
    <name evidence="1" type="ORF">HJG63_012080</name>
</gene>
<evidence type="ECO:0000313" key="2">
    <source>
        <dbReference type="Proteomes" id="UP000593571"/>
    </source>
</evidence>
<dbReference type="Proteomes" id="UP000593571">
    <property type="component" value="Unassembled WGS sequence"/>
</dbReference>
<name>A0A7J8FJG2_ROUAE</name>
<organism evidence="1 2">
    <name type="scientific">Rousettus aegyptiacus</name>
    <name type="common">Egyptian fruit bat</name>
    <name type="synonym">Pteropus aegyptiacus</name>
    <dbReference type="NCBI Taxonomy" id="9407"/>
    <lineage>
        <taxon>Eukaryota</taxon>
        <taxon>Metazoa</taxon>
        <taxon>Chordata</taxon>
        <taxon>Craniata</taxon>
        <taxon>Vertebrata</taxon>
        <taxon>Euteleostomi</taxon>
        <taxon>Mammalia</taxon>
        <taxon>Eutheria</taxon>
        <taxon>Laurasiatheria</taxon>
        <taxon>Chiroptera</taxon>
        <taxon>Yinpterochiroptera</taxon>
        <taxon>Pteropodoidea</taxon>
        <taxon>Pteropodidae</taxon>
        <taxon>Rousettinae</taxon>
        <taxon>Rousettus</taxon>
    </lineage>
</organism>
<sequence length="144" mass="15691">MTARKPHRPLECSLGSYIGPTCPILGVRATPSPYRHKGRGRRYHLLREECPVTRVVEQSATATSERQICHPHFRAGTARCAPGCHVPECISHSHSLIRSLMCNPEAATASPIPDSMAELPLAHSSMAVGSPSLPNFCNHPLLPR</sequence>
<reference evidence="1 2" key="1">
    <citation type="journal article" date="2020" name="Nature">
        <title>Six reference-quality genomes reveal evolution of bat adaptations.</title>
        <authorList>
            <person name="Jebb D."/>
            <person name="Huang Z."/>
            <person name="Pippel M."/>
            <person name="Hughes G.M."/>
            <person name="Lavrichenko K."/>
            <person name="Devanna P."/>
            <person name="Winkler S."/>
            <person name="Jermiin L.S."/>
            <person name="Skirmuntt E.C."/>
            <person name="Katzourakis A."/>
            <person name="Burkitt-Gray L."/>
            <person name="Ray D.A."/>
            <person name="Sullivan K.A.M."/>
            <person name="Roscito J.G."/>
            <person name="Kirilenko B.M."/>
            <person name="Davalos L.M."/>
            <person name="Corthals A.P."/>
            <person name="Power M.L."/>
            <person name="Jones G."/>
            <person name="Ransome R.D."/>
            <person name="Dechmann D.K.N."/>
            <person name="Locatelli A.G."/>
            <person name="Puechmaille S.J."/>
            <person name="Fedrigo O."/>
            <person name="Jarvis E.D."/>
            <person name="Hiller M."/>
            <person name="Vernes S.C."/>
            <person name="Myers E.W."/>
            <person name="Teeling E.C."/>
        </authorList>
    </citation>
    <scope>NUCLEOTIDE SEQUENCE [LARGE SCALE GENOMIC DNA]</scope>
    <source>
        <strain evidence="1">MRouAeg1</strain>
        <tissue evidence="1">Muscle</tissue>
    </source>
</reference>